<keyword evidence="3" id="KW-1185">Reference proteome</keyword>
<comment type="caution">
    <text evidence="2">The sequence shown here is derived from an EMBL/GenBank/DDBJ whole genome shotgun (WGS) entry which is preliminary data.</text>
</comment>
<evidence type="ECO:0000259" key="1">
    <source>
        <dbReference type="Pfam" id="PF15919"/>
    </source>
</evidence>
<dbReference type="Pfam" id="PF15919">
    <property type="entry name" value="HicB_lk_antitox"/>
    <property type="match status" value="1"/>
</dbReference>
<proteinExistence type="predicted"/>
<evidence type="ECO:0000313" key="2">
    <source>
        <dbReference type="EMBL" id="MCI0128989.1"/>
    </source>
</evidence>
<gene>
    <name evidence="2" type="ORF">ML536_19315</name>
</gene>
<feature type="domain" description="HicB-like antitoxin of toxin-antitoxin system" evidence="1">
    <location>
        <begin position="4"/>
        <end position="128"/>
    </location>
</feature>
<dbReference type="Gene3D" id="3.30.160.250">
    <property type="match status" value="1"/>
</dbReference>
<dbReference type="SUPFAM" id="SSF143100">
    <property type="entry name" value="TTHA1013/TTHA0281-like"/>
    <property type="match status" value="1"/>
</dbReference>
<accession>A0AA41QQL1</accession>
<dbReference type="RefSeq" id="WP_281736984.1">
    <property type="nucleotide sequence ID" value="NZ_JAKETQ010000003.1"/>
</dbReference>
<dbReference type="Proteomes" id="UP001156140">
    <property type="component" value="Unassembled WGS sequence"/>
</dbReference>
<protein>
    <submittedName>
        <fullName evidence="2">Type II toxin-antitoxin system HicB family antitoxin</fullName>
    </submittedName>
</protein>
<dbReference type="InterPro" id="IPR031807">
    <property type="entry name" value="HicB-like"/>
</dbReference>
<dbReference type="InterPro" id="IPR035069">
    <property type="entry name" value="TTHA1013/TTHA0281-like"/>
</dbReference>
<organism evidence="2 3">
    <name type="scientific">Paradevosia shaoguanensis</name>
    <dbReference type="NCBI Taxonomy" id="1335043"/>
    <lineage>
        <taxon>Bacteria</taxon>
        <taxon>Pseudomonadati</taxon>
        <taxon>Pseudomonadota</taxon>
        <taxon>Alphaproteobacteria</taxon>
        <taxon>Hyphomicrobiales</taxon>
        <taxon>Devosiaceae</taxon>
        <taxon>Paradevosia</taxon>
    </lineage>
</organism>
<sequence length="136" mass="14308">MSRYIAIIDYDEASGLYGAHFPDAPGATAMGATEEEVIDNAFEALAEWVADEVADGRRAPTPRSYAELLKSGEHEPGKGGMVATIPLLLESGKPTRANVSIDTGLLETIDEAASRLGLTRSAFLASAARDKIKASA</sequence>
<name>A0AA41QQL1_9HYPH</name>
<reference evidence="2" key="1">
    <citation type="submission" date="2022-03" db="EMBL/GenBank/DDBJ databases">
        <title>The complete genome sequence of a Methyloterrigena soli.</title>
        <authorList>
            <person name="Zi Z."/>
        </authorList>
    </citation>
    <scope>NUCLEOTIDE SEQUENCE</scope>
    <source>
        <strain evidence="2">M48</strain>
    </source>
</reference>
<dbReference type="AlphaFoldDB" id="A0AA41QQL1"/>
<dbReference type="EMBL" id="JALAZD010000003">
    <property type="protein sequence ID" value="MCI0128989.1"/>
    <property type="molecule type" value="Genomic_DNA"/>
</dbReference>
<evidence type="ECO:0000313" key="3">
    <source>
        <dbReference type="Proteomes" id="UP001156140"/>
    </source>
</evidence>